<evidence type="ECO:0000313" key="1">
    <source>
        <dbReference type="EMBL" id="GAA0860393.1"/>
    </source>
</evidence>
<protein>
    <recommendedName>
        <fullName evidence="3">DUF4372 domain-containing protein</fullName>
    </recommendedName>
</protein>
<keyword evidence="2" id="KW-1185">Reference proteome</keyword>
<evidence type="ECO:0008006" key="3">
    <source>
        <dbReference type="Google" id="ProtNLM"/>
    </source>
</evidence>
<accession>A0ABN1LUI9</accession>
<organism evidence="1 2">
    <name type="scientific">Aliiglaciecola litoralis</name>
    <dbReference type="NCBI Taxonomy" id="582857"/>
    <lineage>
        <taxon>Bacteria</taxon>
        <taxon>Pseudomonadati</taxon>
        <taxon>Pseudomonadota</taxon>
        <taxon>Gammaproteobacteria</taxon>
        <taxon>Alteromonadales</taxon>
        <taxon>Alteromonadaceae</taxon>
        <taxon>Aliiglaciecola</taxon>
    </lineage>
</organism>
<evidence type="ECO:0000313" key="2">
    <source>
        <dbReference type="Proteomes" id="UP001500359"/>
    </source>
</evidence>
<gene>
    <name evidence="1" type="ORF">GCM10009114_37210</name>
</gene>
<dbReference type="EMBL" id="BAAAFD010000029">
    <property type="protein sequence ID" value="GAA0860393.1"/>
    <property type="molecule type" value="Genomic_DNA"/>
</dbReference>
<sequence>MNMSKLLGVSAYNKFVKFAQQVGLGRVNCTRPLQKRYISWLELIDVAV</sequence>
<reference evidence="1 2" key="1">
    <citation type="journal article" date="2019" name="Int. J. Syst. Evol. Microbiol.">
        <title>The Global Catalogue of Microorganisms (GCM) 10K type strain sequencing project: providing services to taxonomists for standard genome sequencing and annotation.</title>
        <authorList>
            <consortium name="The Broad Institute Genomics Platform"/>
            <consortium name="The Broad Institute Genome Sequencing Center for Infectious Disease"/>
            <person name="Wu L."/>
            <person name="Ma J."/>
        </authorList>
    </citation>
    <scope>NUCLEOTIDE SEQUENCE [LARGE SCALE GENOMIC DNA]</scope>
    <source>
        <strain evidence="1 2">JCM 15896</strain>
    </source>
</reference>
<proteinExistence type="predicted"/>
<name>A0ABN1LUI9_9ALTE</name>
<dbReference type="Proteomes" id="UP001500359">
    <property type="component" value="Unassembled WGS sequence"/>
</dbReference>
<comment type="caution">
    <text evidence="1">The sequence shown here is derived from an EMBL/GenBank/DDBJ whole genome shotgun (WGS) entry which is preliminary data.</text>
</comment>